<evidence type="ECO:0000313" key="2">
    <source>
        <dbReference type="Proteomes" id="UP000247702"/>
    </source>
</evidence>
<reference evidence="1 2" key="1">
    <citation type="submission" date="2017-11" db="EMBL/GenBank/DDBJ databases">
        <title>The genome of Rhizophagus clarus HR1 reveals common genetic basis of auxotrophy among arbuscular mycorrhizal fungi.</title>
        <authorList>
            <person name="Kobayashi Y."/>
        </authorList>
    </citation>
    <scope>NUCLEOTIDE SEQUENCE [LARGE SCALE GENOMIC DNA]</scope>
    <source>
        <strain evidence="1 2">HR1</strain>
    </source>
</reference>
<dbReference type="Proteomes" id="UP000247702">
    <property type="component" value="Unassembled WGS sequence"/>
</dbReference>
<name>A0A2Z6SJI6_9GLOM</name>
<dbReference type="AlphaFoldDB" id="A0A2Z6SJI6"/>
<comment type="caution">
    <text evidence="1">The sequence shown here is derived from an EMBL/GenBank/DDBJ whole genome shotgun (WGS) entry which is preliminary data.</text>
</comment>
<proteinExistence type="predicted"/>
<protein>
    <submittedName>
        <fullName evidence="1">Uncharacterized protein</fullName>
    </submittedName>
</protein>
<dbReference type="EMBL" id="BEXD01004055">
    <property type="protein sequence ID" value="GBC06149.1"/>
    <property type="molecule type" value="Genomic_DNA"/>
</dbReference>
<gene>
    <name evidence="1" type="ORF">RclHR1_06660002</name>
</gene>
<keyword evidence="2" id="KW-1185">Reference proteome</keyword>
<organism evidence="1 2">
    <name type="scientific">Rhizophagus clarus</name>
    <dbReference type="NCBI Taxonomy" id="94130"/>
    <lineage>
        <taxon>Eukaryota</taxon>
        <taxon>Fungi</taxon>
        <taxon>Fungi incertae sedis</taxon>
        <taxon>Mucoromycota</taxon>
        <taxon>Glomeromycotina</taxon>
        <taxon>Glomeromycetes</taxon>
        <taxon>Glomerales</taxon>
        <taxon>Glomeraceae</taxon>
        <taxon>Rhizophagus</taxon>
    </lineage>
</organism>
<evidence type="ECO:0000313" key="1">
    <source>
        <dbReference type="EMBL" id="GBC06149.1"/>
    </source>
</evidence>
<accession>A0A2Z6SJI6</accession>
<sequence length="79" mass="9066">MIIGVLIFYSYFDNAYSRGLPSGISCFVFLENDFLELDFSLKILAFWVFWDINFSFLGSFGFRVNFGFLGSLGYQILAS</sequence>